<name>A0A1L9WM88_ASPA1</name>
<keyword evidence="2" id="KW-1185">Reference proteome</keyword>
<organism evidence="1 2">
    <name type="scientific">Aspergillus aculeatus (strain ATCC 16872 / CBS 172.66 / WB 5094)</name>
    <dbReference type="NCBI Taxonomy" id="690307"/>
    <lineage>
        <taxon>Eukaryota</taxon>
        <taxon>Fungi</taxon>
        <taxon>Dikarya</taxon>
        <taxon>Ascomycota</taxon>
        <taxon>Pezizomycotina</taxon>
        <taxon>Eurotiomycetes</taxon>
        <taxon>Eurotiomycetidae</taxon>
        <taxon>Eurotiales</taxon>
        <taxon>Aspergillaceae</taxon>
        <taxon>Aspergillus</taxon>
        <taxon>Aspergillus subgen. Circumdati</taxon>
    </lineage>
</organism>
<dbReference type="OrthoDB" id="10562331at2759"/>
<reference evidence="2" key="1">
    <citation type="journal article" date="2017" name="Genome Biol.">
        <title>Comparative genomics reveals high biological diversity and specific adaptations in the industrially and medically important fungal genus Aspergillus.</title>
        <authorList>
            <person name="de Vries R.P."/>
            <person name="Riley R."/>
            <person name="Wiebenga A."/>
            <person name="Aguilar-Osorio G."/>
            <person name="Amillis S."/>
            <person name="Uchima C.A."/>
            <person name="Anderluh G."/>
            <person name="Asadollahi M."/>
            <person name="Askin M."/>
            <person name="Barry K."/>
            <person name="Battaglia E."/>
            <person name="Bayram O."/>
            <person name="Benocci T."/>
            <person name="Braus-Stromeyer S.A."/>
            <person name="Caldana C."/>
            <person name="Canovas D."/>
            <person name="Cerqueira G.C."/>
            <person name="Chen F."/>
            <person name="Chen W."/>
            <person name="Choi C."/>
            <person name="Clum A."/>
            <person name="Dos Santos R.A."/>
            <person name="Damasio A.R."/>
            <person name="Diallinas G."/>
            <person name="Emri T."/>
            <person name="Fekete E."/>
            <person name="Flipphi M."/>
            <person name="Freyberg S."/>
            <person name="Gallo A."/>
            <person name="Gournas C."/>
            <person name="Habgood R."/>
            <person name="Hainaut M."/>
            <person name="Harispe M.L."/>
            <person name="Henrissat B."/>
            <person name="Hilden K.S."/>
            <person name="Hope R."/>
            <person name="Hossain A."/>
            <person name="Karabika E."/>
            <person name="Karaffa L."/>
            <person name="Karanyi Z."/>
            <person name="Krasevec N."/>
            <person name="Kuo A."/>
            <person name="Kusch H."/>
            <person name="LaButti K."/>
            <person name="Lagendijk E.L."/>
            <person name="Lapidus A."/>
            <person name="Levasseur A."/>
            <person name="Lindquist E."/>
            <person name="Lipzen A."/>
            <person name="Logrieco A.F."/>
            <person name="MacCabe A."/>
            <person name="Maekelae M.R."/>
            <person name="Malavazi I."/>
            <person name="Melin P."/>
            <person name="Meyer V."/>
            <person name="Mielnichuk N."/>
            <person name="Miskei M."/>
            <person name="Molnar A.P."/>
            <person name="Mule G."/>
            <person name="Ngan C.Y."/>
            <person name="Orejas M."/>
            <person name="Orosz E."/>
            <person name="Ouedraogo J.P."/>
            <person name="Overkamp K.M."/>
            <person name="Park H.-S."/>
            <person name="Perrone G."/>
            <person name="Piumi F."/>
            <person name="Punt P.J."/>
            <person name="Ram A.F."/>
            <person name="Ramon A."/>
            <person name="Rauscher S."/>
            <person name="Record E."/>
            <person name="Riano-Pachon D.M."/>
            <person name="Robert V."/>
            <person name="Roehrig J."/>
            <person name="Ruller R."/>
            <person name="Salamov A."/>
            <person name="Salih N.S."/>
            <person name="Samson R.A."/>
            <person name="Sandor E."/>
            <person name="Sanguinetti M."/>
            <person name="Schuetze T."/>
            <person name="Sepcic K."/>
            <person name="Shelest E."/>
            <person name="Sherlock G."/>
            <person name="Sophianopoulou V."/>
            <person name="Squina F.M."/>
            <person name="Sun H."/>
            <person name="Susca A."/>
            <person name="Todd R.B."/>
            <person name="Tsang A."/>
            <person name="Unkles S.E."/>
            <person name="van de Wiele N."/>
            <person name="van Rossen-Uffink D."/>
            <person name="Oliveira J.V."/>
            <person name="Vesth T.C."/>
            <person name="Visser J."/>
            <person name="Yu J.-H."/>
            <person name="Zhou M."/>
            <person name="Andersen M.R."/>
            <person name="Archer D.B."/>
            <person name="Baker S.E."/>
            <person name="Benoit I."/>
            <person name="Brakhage A.A."/>
            <person name="Braus G.H."/>
            <person name="Fischer R."/>
            <person name="Frisvad J.C."/>
            <person name="Goldman G.H."/>
            <person name="Houbraken J."/>
            <person name="Oakley B."/>
            <person name="Pocsi I."/>
            <person name="Scazzocchio C."/>
            <person name="Seiboth B."/>
            <person name="vanKuyk P.A."/>
            <person name="Wortman J."/>
            <person name="Dyer P.S."/>
            <person name="Grigoriev I.V."/>
        </authorList>
    </citation>
    <scope>NUCLEOTIDE SEQUENCE [LARGE SCALE GENOMIC DNA]</scope>
    <source>
        <strain evidence="2">ATCC 16872 / CBS 172.66 / WB 5094</strain>
    </source>
</reference>
<evidence type="ECO:0000313" key="1">
    <source>
        <dbReference type="EMBL" id="OJJ97261.1"/>
    </source>
</evidence>
<accession>A0A1L9WM88</accession>
<dbReference type="AlphaFoldDB" id="A0A1L9WM88"/>
<dbReference type="RefSeq" id="XP_020053601.1">
    <property type="nucleotide sequence ID" value="XM_020201741.1"/>
</dbReference>
<dbReference type="EMBL" id="KV878983">
    <property type="protein sequence ID" value="OJJ97261.1"/>
    <property type="molecule type" value="Genomic_DNA"/>
</dbReference>
<gene>
    <name evidence="1" type="ORF">ASPACDRAFT_46115</name>
</gene>
<dbReference type="GeneID" id="30975555"/>
<dbReference type="VEuPathDB" id="FungiDB:ASPACDRAFT_46115"/>
<sequence>MQGELQGFLKRRLTAAGDADFDFPWPDPHPLFQRVQHLPVFSFIESVYSVEQKRDRAVCEYDLNLWLECELFGKPRAHPLLLSNENATRWTSDHNPRRPIRLMFPFLFPVLTACIGIPWRGSDLLPLLPAGEDYASWLTRIVPFSALTLNAIGSAQRQLHRAAAGFIELLELY</sequence>
<proteinExistence type="predicted"/>
<protein>
    <submittedName>
        <fullName evidence="1">Uncharacterized protein</fullName>
    </submittedName>
</protein>
<evidence type="ECO:0000313" key="2">
    <source>
        <dbReference type="Proteomes" id="UP000184546"/>
    </source>
</evidence>
<dbReference type="Proteomes" id="UP000184546">
    <property type="component" value="Unassembled WGS sequence"/>
</dbReference>